<dbReference type="PROSITE" id="PS50972">
    <property type="entry name" value="PTERIN_BINDING"/>
    <property type="match status" value="1"/>
</dbReference>
<dbReference type="Gene3D" id="3.20.20.20">
    <property type="entry name" value="Dihydropteroate synthase-like"/>
    <property type="match status" value="1"/>
</dbReference>
<dbReference type="NCBIfam" id="NF005719">
    <property type="entry name" value="PRK07535.1"/>
    <property type="match status" value="1"/>
</dbReference>
<evidence type="ECO:0000256" key="1">
    <source>
        <dbReference type="ARBA" id="ARBA00010398"/>
    </source>
</evidence>
<dbReference type="InterPro" id="IPR050554">
    <property type="entry name" value="Met_Synthase/Corrinoid"/>
</dbReference>
<name>A0A366I9M9_9FIRM</name>
<dbReference type="PANTHER" id="PTHR45833:SF2">
    <property type="entry name" value="BIFUNCTIONAL HOMOCYSTEINE S-METHYLTRANSFERASE_5,10-METHYLENETETRAHYDROFOLATE REDUCTASE"/>
    <property type="match status" value="1"/>
</dbReference>
<dbReference type="RefSeq" id="WP_113920085.1">
    <property type="nucleotide sequence ID" value="NZ_QNRX01000005.1"/>
</dbReference>
<dbReference type="InterPro" id="IPR011005">
    <property type="entry name" value="Dihydropteroate_synth-like_sf"/>
</dbReference>
<feature type="domain" description="Pterin-binding" evidence="4">
    <location>
        <begin position="1"/>
        <end position="265"/>
    </location>
</feature>
<keyword evidence="3 5" id="KW-0808">Transferase</keyword>
<dbReference type="OrthoDB" id="358252at2"/>
<dbReference type="GO" id="GO:0005829">
    <property type="term" value="C:cytosol"/>
    <property type="evidence" value="ECO:0007669"/>
    <property type="project" value="TreeGrafter"/>
</dbReference>
<evidence type="ECO:0000259" key="4">
    <source>
        <dbReference type="PROSITE" id="PS50972"/>
    </source>
</evidence>
<evidence type="ECO:0000313" key="6">
    <source>
        <dbReference type="Proteomes" id="UP000253490"/>
    </source>
</evidence>
<evidence type="ECO:0000256" key="2">
    <source>
        <dbReference type="ARBA" id="ARBA00022603"/>
    </source>
</evidence>
<comment type="similarity">
    <text evidence="1">Belongs to the vitamin-B12 dependent methionine synthase family.</text>
</comment>
<dbReference type="GO" id="GO:0032259">
    <property type="term" value="P:methylation"/>
    <property type="evidence" value="ECO:0007669"/>
    <property type="project" value="UniProtKB-KW"/>
</dbReference>
<organism evidence="5 6">
    <name type="scientific">Alkalibaculum bacchi</name>
    <dbReference type="NCBI Taxonomy" id="645887"/>
    <lineage>
        <taxon>Bacteria</taxon>
        <taxon>Bacillati</taxon>
        <taxon>Bacillota</taxon>
        <taxon>Clostridia</taxon>
        <taxon>Eubacteriales</taxon>
        <taxon>Eubacteriaceae</taxon>
        <taxon>Alkalibaculum</taxon>
    </lineage>
</organism>
<dbReference type="EMBL" id="QNRX01000005">
    <property type="protein sequence ID" value="RBP66651.1"/>
    <property type="molecule type" value="Genomic_DNA"/>
</dbReference>
<dbReference type="GO" id="GO:0008705">
    <property type="term" value="F:methionine synthase activity"/>
    <property type="evidence" value="ECO:0007669"/>
    <property type="project" value="TreeGrafter"/>
</dbReference>
<sequence>MLIVGELINTSRKAVKEAVLNKDADFIKKLAQEQYDAGADYIDVNCGTMVNNEAEVMTWLVNCIQEQVEAPLCIDSPDAAVLDAGLALCKYDQPMLNSISDEDDRFDSILPIMLKHKAKVVALCMDSTGMPETAEDRVKVARNLYHKLTKAGVPDDDIYFDPLIKPVSSISTAGIEVLEAIKQIKSEFPDVHFTCGLSNISFGLPNRKVLNRLFAVQIMAVGMDGYVLDPTDKEMMGSLIASTTLLDQDEFNCDYLKAHRKGLYK</sequence>
<dbReference type="AlphaFoldDB" id="A0A366I9M9"/>
<reference evidence="5 6" key="1">
    <citation type="submission" date="2018-06" db="EMBL/GenBank/DDBJ databases">
        <title>Genomic Encyclopedia of Type Strains, Phase IV (KMG-IV): sequencing the most valuable type-strain genomes for metagenomic binning, comparative biology and taxonomic classification.</title>
        <authorList>
            <person name="Goeker M."/>
        </authorList>
    </citation>
    <scope>NUCLEOTIDE SEQUENCE [LARGE SCALE GENOMIC DNA]</scope>
    <source>
        <strain evidence="5 6">DSM 22112</strain>
    </source>
</reference>
<dbReference type="Pfam" id="PF00809">
    <property type="entry name" value="Pterin_bind"/>
    <property type="match status" value="1"/>
</dbReference>
<dbReference type="GO" id="GO:0042558">
    <property type="term" value="P:pteridine-containing compound metabolic process"/>
    <property type="evidence" value="ECO:0007669"/>
    <property type="project" value="InterPro"/>
</dbReference>
<dbReference type="Proteomes" id="UP000253490">
    <property type="component" value="Unassembled WGS sequence"/>
</dbReference>
<proteinExistence type="inferred from homology"/>
<dbReference type="InterPro" id="IPR000489">
    <property type="entry name" value="Pterin-binding_dom"/>
</dbReference>
<accession>A0A366I9M9</accession>
<evidence type="ECO:0000313" key="5">
    <source>
        <dbReference type="EMBL" id="RBP66651.1"/>
    </source>
</evidence>
<evidence type="ECO:0000256" key="3">
    <source>
        <dbReference type="ARBA" id="ARBA00022679"/>
    </source>
</evidence>
<protein>
    <submittedName>
        <fullName evidence="5">5-methyltetrahydrofolate--homocysteine methyltransferase</fullName>
    </submittedName>
</protein>
<gene>
    <name evidence="5" type="ORF">DES36_10530</name>
</gene>
<dbReference type="SUPFAM" id="SSF51717">
    <property type="entry name" value="Dihydropteroate synthetase-like"/>
    <property type="match status" value="1"/>
</dbReference>
<comment type="caution">
    <text evidence="5">The sequence shown here is derived from an EMBL/GenBank/DDBJ whole genome shotgun (WGS) entry which is preliminary data.</text>
</comment>
<keyword evidence="2 5" id="KW-0489">Methyltransferase</keyword>
<keyword evidence="6" id="KW-1185">Reference proteome</keyword>
<dbReference type="PANTHER" id="PTHR45833">
    <property type="entry name" value="METHIONINE SYNTHASE"/>
    <property type="match status" value="1"/>
</dbReference>